<evidence type="ECO:0000256" key="4">
    <source>
        <dbReference type="ARBA" id="ARBA00023136"/>
    </source>
</evidence>
<name>A0A9U8EKA3_BIOGL</name>
<dbReference type="GO" id="GO:0005525">
    <property type="term" value="F:GTP binding"/>
    <property type="evidence" value="ECO:0007669"/>
    <property type="project" value="UniProtKB-KW"/>
</dbReference>
<dbReference type="PROSITE" id="PS51421">
    <property type="entry name" value="RAS"/>
    <property type="match status" value="1"/>
</dbReference>
<sequence>MSQQAASEYIFKIIFVGDSSVGKTSLMLRYTEDCFSDSFITTIGVDFKIKTIDVSGVSAKLHIWDTAGQDRFKNIVSSFYRGADGVVLVFDVTNMDSFQNIGTWMKDARHYASDQCTLLLVGNKSDLVKERVVSFEAAQSFADSVGLPYLETSAKSSFNVHNAVNHLAETLVKERKESSVLTPATPVGFIDIRARQVHTGWCFGKDTCSTL</sequence>
<dbReference type="RefSeq" id="XP_013090766.2">
    <property type="nucleotide sequence ID" value="XM_013235312.2"/>
</dbReference>
<dbReference type="Pfam" id="PF00071">
    <property type="entry name" value="Ras"/>
    <property type="match status" value="1"/>
</dbReference>
<dbReference type="PANTHER" id="PTHR47977">
    <property type="entry name" value="RAS-RELATED PROTEIN RAB"/>
    <property type="match status" value="1"/>
</dbReference>
<dbReference type="InterPro" id="IPR027417">
    <property type="entry name" value="P-loop_NTPase"/>
</dbReference>
<dbReference type="SMART" id="SM00175">
    <property type="entry name" value="RAB"/>
    <property type="match status" value="1"/>
</dbReference>
<proteinExistence type="predicted"/>
<dbReference type="GO" id="GO:0012505">
    <property type="term" value="C:endomembrane system"/>
    <property type="evidence" value="ECO:0007669"/>
    <property type="project" value="UniProtKB-SubCell"/>
</dbReference>
<keyword evidence="4" id="KW-0472">Membrane</keyword>
<protein>
    <submittedName>
        <fullName evidence="6">Uncharacterized protein LOC106074535</fullName>
    </submittedName>
</protein>
<evidence type="ECO:0000313" key="6">
    <source>
        <dbReference type="RefSeq" id="XP_013090766.2"/>
    </source>
</evidence>
<dbReference type="InterPro" id="IPR001806">
    <property type="entry name" value="Small_GTPase"/>
</dbReference>
<dbReference type="FunFam" id="3.40.50.300:FF:000586">
    <property type="entry name" value="Rab family GTPase"/>
    <property type="match status" value="1"/>
</dbReference>
<accession>A0A9U8EKA3</accession>
<dbReference type="PRINTS" id="PR00449">
    <property type="entry name" value="RASTRNSFRMNG"/>
</dbReference>
<keyword evidence="5" id="KW-1185">Reference proteome</keyword>
<dbReference type="PROSITE" id="PS51419">
    <property type="entry name" value="RAB"/>
    <property type="match status" value="1"/>
</dbReference>
<dbReference type="GO" id="GO:0003924">
    <property type="term" value="F:GTPase activity"/>
    <property type="evidence" value="ECO:0007669"/>
    <property type="project" value="InterPro"/>
</dbReference>
<dbReference type="PROSITE" id="PS51420">
    <property type="entry name" value="RHO"/>
    <property type="match status" value="1"/>
</dbReference>
<gene>
    <name evidence="6" type="primary">LOC106074535</name>
</gene>
<dbReference type="InterPro" id="IPR050227">
    <property type="entry name" value="Rab"/>
</dbReference>
<evidence type="ECO:0000313" key="5">
    <source>
        <dbReference type="Proteomes" id="UP001165740"/>
    </source>
</evidence>
<keyword evidence="3" id="KW-0342">GTP-binding</keyword>
<dbReference type="GeneID" id="106074535"/>
<dbReference type="SMART" id="SM00174">
    <property type="entry name" value="RHO"/>
    <property type="match status" value="1"/>
</dbReference>
<dbReference type="AlphaFoldDB" id="A0A9U8EKA3"/>
<evidence type="ECO:0000256" key="3">
    <source>
        <dbReference type="ARBA" id="ARBA00023134"/>
    </source>
</evidence>
<dbReference type="SMART" id="SM00176">
    <property type="entry name" value="RAN"/>
    <property type="match status" value="1"/>
</dbReference>
<dbReference type="OMA" id="IAFYMET"/>
<comment type="subcellular location">
    <subcellularLocation>
        <location evidence="1">Endomembrane system</location>
    </subcellularLocation>
</comment>
<reference evidence="6" key="1">
    <citation type="submission" date="2025-08" db="UniProtKB">
        <authorList>
            <consortium name="RefSeq"/>
        </authorList>
    </citation>
    <scope>IDENTIFICATION</scope>
</reference>
<evidence type="ECO:0000256" key="2">
    <source>
        <dbReference type="ARBA" id="ARBA00022741"/>
    </source>
</evidence>
<evidence type="ECO:0000256" key="1">
    <source>
        <dbReference type="ARBA" id="ARBA00004308"/>
    </source>
</evidence>
<dbReference type="SMART" id="SM00173">
    <property type="entry name" value="RAS"/>
    <property type="match status" value="1"/>
</dbReference>
<organism evidence="5 6">
    <name type="scientific">Biomphalaria glabrata</name>
    <name type="common">Bloodfluke planorb</name>
    <name type="synonym">Freshwater snail</name>
    <dbReference type="NCBI Taxonomy" id="6526"/>
    <lineage>
        <taxon>Eukaryota</taxon>
        <taxon>Metazoa</taxon>
        <taxon>Spiralia</taxon>
        <taxon>Lophotrochozoa</taxon>
        <taxon>Mollusca</taxon>
        <taxon>Gastropoda</taxon>
        <taxon>Heterobranchia</taxon>
        <taxon>Euthyneura</taxon>
        <taxon>Panpulmonata</taxon>
        <taxon>Hygrophila</taxon>
        <taxon>Lymnaeoidea</taxon>
        <taxon>Planorbidae</taxon>
        <taxon>Biomphalaria</taxon>
    </lineage>
</organism>
<dbReference type="InterPro" id="IPR005225">
    <property type="entry name" value="Small_GTP-bd"/>
</dbReference>
<dbReference type="Proteomes" id="UP001165740">
    <property type="component" value="Chromosome 4"/>
</dbReference>
<dbReference type="OrthoDB" id="6046913at2759"/>
<dbReference type="NCBIfam" id="TIGR00231">
    <property type="entry name" value="small_GTP"/>
    <property type="match status" value="1"/>
</dbReference>
<dbReference type="SUPFAM" id="SSF52540">
    <property type="entry name" value="P-loop containing nucleoside triphosphate hydrolases"/>
    <property type="match status" value="1"/>
</dbReference>
<keyword evidence="2" id="KW-0547">Nucleotide-binding</keyword>
<dbReference type="Gene3D" id="3.40.50.300">
    <property type="entry name" value="P-loop containing nucleotide triphosphate hydrolases"/>
    <property type="match status" value="1"/>
</dbReference>
<dbReference type="KEGG" id="bgt:106074535"/>
<dbReference type="CDD" id="cd00154">
    <property type="entry name" value="Rab"/>
    <property type="match status" value="1"/>
</dbReference>